<reference evidence="2" key="2">
    <citation type="submission" date="2020-10" db="EMBL/GenBank/DDBJ databases">
        <authorList>
            <person name="Scholz U."/>
            <person name="Mascher M."/>
            <person name="Fiebig A."/>
        </authorList>
    </citation>
    <scope>NUCLEOTIDE SEQUENCE [LARGE SCALE GENOMIC DNA]</scope>
    <source>
        <strain evidence="2">cv. Morex</strain>
    </source>
</reference>
<keyword evidence="1" id="KW-1133">Transmembrane helix</keyword>
<name>A0A8I6Y7W5_HORVV</name>
<sequence>MALLGTLVGSGIVIAVSAILCPAVIVFSITGSRADLKGGRLGLTLDVNDTSLRTGVQFRSVIVYLQYADAASAMPFKVPANVDGPNPSPQLPGTTAKMMAAANFAGSPFAHAGADGGPPNISVLVLAVVRFNVGPWHTRPYDVRVLCAAADYFRGNTSLPIACV</sequence>
<dbReference type="PANTHER" id="PTHR36480">
    <property type="entry name" value="OS06G0118900 PROTEIN-RELATED"/>
    <property type="match status" value="1"/>
</dbReference>
<dbReference type="Gramene" id="HORVU.MOREX.r2.7HG0533310.1">
    <property type="protein sequence ID" value="HORVU.MOREX.r2.7HG0533310.1.CDS.1"/>
    <property type="gene ID" value="HORVU.MOREX.r2.7HG0533310"/>
</dbReference>
<dbReference type="PANTHER" id="PTHR36480:SF8">
    <property type="entry name" value="LATE EMBRYOGENESIS ABUNDANT PROTEIN LEA-2 SUBGROUP DOMAIN-CONTAINING PROTEIN"/>
    <property type="match status" value="1"/>
</dbReference>
<feature type="transmembrane region" description="Helical" evidence="1">
    <location>
        <begin position="6"/>
        <end position="30"/>
    </location>
</feature>
<keyword evidence="3" id="KW-1185">Reference proteome</keyword>
<evidence type="ECO:0008006" key="4">
    <source>
        <dbReference type="Google" id="ProtNLM"/>
    </source>
</evidence>
<protein>
    <recommendedName>
        <fullName evidence="4">Late embryogenesis abundant protein LEA-2 subgroup domain-containing protein</fullName>
    </recommendedName>
</protein>
<dbReference type="Proteomes" id="UP000011116">
    <property type="component" value="Chromosome 7H"/>
</dbReference>
<proteinExistence type="predicted"/>
<dbReference type="AlphaFoldDB" id="A0A8I6Y7W5"/>
<evidence type="ECO:0000313" key="3">
    <source>
        <dbReference type="Proteomes" id="UP000011116"/>
    </source>
</evidence>
<keyword evidence="1" id="KW-0472">Membrane</keyword>
<accession>A0A8I6Y7W5</accession>
<reference evidence="2" key="3">
    <citation type="submission" date="2022-01" db="UniProtKB">
        <authorList>
            <consortium name="EnsemblPlants"/>
        </authorList>
    </citation>
    <scope>IDENTIFICATION</scope>
    <source>
        <strain evidence="2">subsp. vulgare</strain>
    </source>
</reference>
<evidence type="ECO:0000313" key="2">
    <source>
        <dbReference type="EnsemblPlants" id="HORVU.MOREX.r3.7HG0641870.1.CDS1"/>
    </source>
</evidence>
<organism evidence="2 3">
    <name type="scientific">Hordeum vulgare subsp. vulgare</name>
    <name type="common">Domesticated barley</name>
    <dbReference type="NCBI Taxonomy" id="112509"/>
    <lineage>
        <taxon>Eukaryota</taxon>
        <taxon>Viridiplantae</taxon>
        <taxon>Streptophyta</taxon>
        <taxon>Embryophyta</taxon>
        <taxon>Tracheophyta</taxon>
        <taxon>Spermatophyta</taxon>
        <taxon>Magnoliopsida</taxon>
        <taxon>Liliopsida</taxon>
        <taxon>Poales</taxon>
        <taxon>Poaceae</taxon>
        <taxon>BOP clade</taxon>
        <taxon>Pooideae</taxon>
        <taxon>Triticodae</taxon>
        <taxon>Triticeae</taxon>
        <taxon>Hordeinae</taxon>
        <taxon>Hordeum</taxon>
    </lineage>
</organism>
<keyword evidence="1" id="KW-0812">Transmembrane</keyword>
<dbReference type="Gramene" id="HORVU.MOREX.r3.7HG0641870.1">
    <property type="protein sequence ID" value="HORVU.MOREX.r3.7HG0641870.1.CDS1"/>
    <property type="gene ID" value="HORVU.MOREX.r3.7HG0641870"/>
</dbReference>
<dbReference type="EnsemblPlants" id="HORVU.MOREX.r3.7HG0641870.1">
    <property type="protein sequence ID" value="HORVU.MOREX.r3.7HG0641870.1.CDS1"/>
    <property type="gene ID" value="HORVU.MOREX.r3.7HG0641870"/>
</dbReference>
<reference evidence="3" key="1">
    <citation type="journal article" date="2012" name="Nature">
        <title>A physical, genetic and functional sequence assembly of the barley genome.</title>
        <authorList>
            <consortium name="The International Barley Genome Sequencing Consortium"/>
            <person name="Mayer K.F."/>
            <person name="Waugh R."/>
            <person name="Brown J.W."/>
            <person name="Schulman A."/>
            <person name="Langridge P."/>
            <person name="Platzer M."/>
            <person name="Fincher G.B."/>
            <person name="Muehlbauer G.J."/>
            <person name="Sato K."/>
            <person name="Close T.J."/>
            <person name="Wise R.P."/>
            <person name="Stein N."/>
        </authorList>
    </citation>
    <scope>NUCLEOTIDE SEQUENCE [LARGE SCALE GENOMIC DNA]</scope>
    <source>
        <strain evidence="3">cv. Morex</strain>
    </source>
</reference>
<evidence type="ECO:0000256" key="1">
    <source>
        <dbReference type="SAM" id="Phobius"/>
    </source>
</evidence>